<organism evidence="2 3">
    <name type="scientific">Hypothenemus hampei</name>
    <name type="common">Coffee berry borer</name>
    <dbReference type="NCBI Taxonomy" id="57062"/>
    <lineage>
        <taxon>Eukaryota</taxon>
        <taxon>Metazoa</taxon>
        <taxon>Ecdysozoa</taxon>
        <taxon>Arthropoda</taxon>
        <taxon>Hexapoda</taxon>
        <taxon>Insecta</taxon>
        <taxon>Pterygota</taxon>
        <taxon>Neoptera</taxon>
        <taxon>Endopterygota</taxon>
        <taxon>Coleoptera</taxon>
        <taxon>Polyphaga</taxon>
        <taxon>Cucujiformia</taxon>
        <taxon>Curculionidae</taxon>
        <taxon>Scolytinae</taxon>
        <taxon>Hypothenemus</taxon>
    </lineage>
</organism>
<evidence type="ECO:0000313" key="3">
    <source>
        <dbReference type="Proteomes" id="UP001566132"/>
    </source>
</evidence>
<feature type="non-terminal residue" evidence="2">
    <location>
        <position position="1"/>
    </location>
</feature>
<comment type="caution">
    <text evidence="2">The sequence shown here is derived from an EMBL/GenBank/DDBJ whole genome shotgun (WGS) entry which is preliminary data.</text>
</comment>
<feature type="region of interest" description="Disordered" evidence="1">
    <location>
        <begin position="20"/>
        <end position="40"/>
    </location>
</feature>
<evidence type="ECO:0000256" key="1">
    <source>
        <dbReference type="SAM" id="MobiDB-lite"/>
    </source>
</evidence>
<sequence length="171" mass="19158">KVQDENVQATCGSFARWQMTKYPSPPSRKEKKAAWSPLVPSQKGKRHHIVFENHGRANSLLSRPEAQTSASHRHTKIKIPHSGLVYFGKVPSSVGELAVSRRFVLGKGEEQQTGARSCLCLETYVVFMCAAGRLKRTCVVASTEKSPSVFREFFEAISHRFVPNKTWNNDA</sequence>
<accession>A0ABD1DYI1</accession>
<evidence type="ECO:0000313" key="2">
    <source>
        <dbReference type="EMBL" id="KAL1487464.1"/>
    </source>
</evidence>
<dbReference type="AlphaFoldDB" id="A0ABD1DYI1"/>
<gene>
    <name evidence="2" type="ORF">ABEB36_015863</name>
</gene>
<reference evidence="2 3" key="1">
    <citation type="submission" date="2024-05" db="EMBL/GenBank/DDBJ databases">
        <title>Genetic variation in Jamaican populations of the coffee berry borer (Hypothenemus hampei).</title>
        <authorList>
            <person name="Errbii M."/>
            <person name="Myrie A."/>
        </authorList>
    </citation>
    <scope>NUCLEOTIDE SEQUENCE [LARGE SCALE GENOMIC DNA]</scope>
    <source>
        <strain evidence="2">JA-Hopewell-2020-01-JO</strain>
        <tissue evidence="2">Whole body</tissue>
    </source>
</reference>
<dbReference type="EMBL" id="JBDJPC010000085">
    <property type="protein sequence ID" value="KAL1487464.1"/>
    <property type="molecule type" value="Genomic_DNA"/>
</dbReference>
<name>A0ABD1DYI1_HYPHA</name>
<keyword evidence="3" id="KW-1185">Reference proteome</keyword>
<protein>
    <submittedName>
        <fullName evidence="2">Uncharacterized protein</fullName>
    </submittedName>
</protein>
<proteinExistence type="predicted"/>
<dbReference type="Proteomes" id="UP001566132">
    <property type="component" value="Unassembled WGS sequence"/>
</dbReference>